<reference evidence="1 2" key="1">
    <citation type="submission" date="2017-10" db="EMBL/GenBank/DDBJ databases">
        <authorList>
            <person name="Wallace C.M."/>
            <person name="Araujo I.V."/>
            <person name="Knowles D.M."/>
            <person name="Gentleman M.R."/>
            <person name="Carpenter B.S."/>
            <person name="Collins S.F."/>
            <person name="O'Neill W.B."/>
            <person name="Benjamin L.P."/>
            <person name="Glaser A.E."/>
            <person name="Habdas M.E."/>
            <person name="Crisci M.K."/>
            <person name="Schulingkamp K.E."/>
            <person name="Hartwell M.C."/>
            <person name="Williams K.C."/>
            <person name="Lee-Soety J.Y."/>
            <person name="Stoner T.H."/>
            <person name="Garlena R.A."/>
            <person name="Russell D.A."/>
            <person name="Pope W.H."/>
            <person name="Jacobs-Sera D."/>
            <person name="Hatfull G.F."/>
        </authorList>
    </citation>
    <scope>NUCLEOTIDE SEQUENCE [LARGE SCALE GENOMIC DNA]</scope>
</reference>
<gene>
    <name evidence="1" type="ORF">PHIRE_URLA_51</name>
</gene>
<evidence type="ECO:0000313" key="1">
    <source>
        <dbReference type="EMBL" id="ATW58765.1"/>
    </source>
</evidence>
<protein>
    <submittedName>
        <fullName evidence="1">Uncharacterized protein</fullName>
    </submittedName>
</protein>
<sequence>MNATLKTETFTNIVEVMNEVSVELSDLDPSLSLNGEIFIDLNAKRVWFRVWNEEANTNHWVAQVPERSALGESLVAVDDTTEALMFR</sequence>
<organism evidence="1 2">
    <name type="scientific">Arthrobacter phage Urla</name>
    <dbReference type="NCBI Taxonomy" id="2047867"/>
    <lineage>
        <taxon>Viruses</taxon>
        <taxon>Duplodnaviria</taxon>
        <taxon>Heunggongvirae</taxon>
        <taxon>Uroviricota</taxon>
        <taxon>Caudoviricetes</taxon>
        <taxon>Korravirus</taxon>
        <taxon>Korravirus urla</taxon>
    </lineage>
</organism>
<proteinExistence type="predicted"/>
<dbReference type="EMBL" id="MG198779">
    <property type="protein sequence ID" value="ATW58765.1"/>
    <property type="molecule type" value="Genomic_DNA"/>
</dbReference>
<accession>A0A2H4P960</accession>
<dbReference type="Proteomes" id="UP000240532">
    <property type="component" value="Segment"/>
</dbReference>
<evidence type="ECO:0000313" key="2">
    <source>
        <dbReference type="Proteomes" id="UP000240532"/>
    </source>
</evidence>
<name>A0A2H4P960_9CAUD</name>
<keyword evidence="2" id="KW-1185">Reference proteome</keyword>